<feature type="domain" description="PH" evidence="1">
    <location>
        <begin position="1"/>
        <end position="66"/>
    </location>
</feature>
<dbReference type="InterPro" id="IPR001849">
    <property type="entry name" value="PH_domain"/>
</dbReference>
<proteinExistence type="predicted"/>
<organism evidence="2">
    <name type="scientific">Lotharella oceanica</name>
    <dbReference type="NCBI Taxonomy" id="641309"/>
    <lineage>
        <taxon>Eukaryota</taxon>
        <taxon>Sar</taxon>
        <taxon>Rhizaria</taxon>
        <taxon>Cercozoa</taxon>
        <taxon>Chlorarachniophyceae</taxon>
        <taxon>Lotharella</taxon>
    </lineage>
</organism>
<evidence type="ECO:0000313" key="2">
    <source>
        <dbReference type="EMBL" id="CAD9752270.1"/>
    </source>
</evidence>
<protein>
    <recommendedName>
        <fullName evidence="1">PH domain-containing protein</fullName>
    </recommendedName>
</protein>
<dbReference type="AlphaFoldDB" id="A0A7S2TIS5"/>
<dbReference type="InterPro" id="IPR011993">
    <property type="entry name" value="PH-like_dom_sf"/>
</dbReference>
<name>A0A7S2TIS5_9EUKA</name>
<evidence type="ECO:0000259" key="1">
    <source>
        <dbReference type="PROSITE" id="PS50003"/>
    </source>
</evidence>
<dbReference type="SUPFAM" id="SSF50729">
    <property type="entry name" value="PH domain-like"/>
    <property type="match status" value="1"/>
</dbReference>
<dbReference type="EMBL" id="HBHP01006639">
    <property type="protein sequence ID" value="CAD9752270.1"/>
    <property type="molecule type" value="Transcribed_RNA"/>
</dbReference>
<accession>A0A7S2TIS5</accession>
<dbReference type="Gene3D" id="2.30.29.30">
    <property type="entry name" value="Pleckstrin-homology domain (PH domain)/Phosphotyrosine-binding domain (PTB)"/>
    <property type="match status" value="1"/>
</dbReference>
<sequence length="91" mass="10591">MGTWRMRRVKGGVKFSDDWGKKAYKTKVPMEDRCFVLIGEDAVLAFECPTEVTRNKWIKALEALKLHNKEHKKLATDWVNEGVYKGYTSRV</sequence>
<dbReference type="PROSITE" id="PS50003">
    <property type="entry name" value="PH_DOMAIN"/>
    <property type="match status" value="1"/>
</dbReference>
<gene>
    <name evidence="2" type="ORF">LSP00402_LOCUS4115</name>
</gene>
<reference evidence="2" key="1">
    <citation type="submission" date="2021-01" db="EMBL/GenBank/DDBJ databases">
        <authorList>
            <person name="Corre E."/>
            <person name="Pelletier E."/>
            <person name="Niang G."/>
            <person name="Scheremetjew M."/>
            <person name="Finn R."/>
            <person name="Kale V."/>
            <person name="Holt S."/>
            <person name="Cochrane G."/>
            <person name="Meng A."/>
            <person name="Brown T."/>
            <person name="Cohen L."/>
        </authorList>
    </citation>
    <scope>NUCLEOTIDE SEQUENCE</scope>
    <source>
        <strain evidence="2">CCMP622</strain>
    </source>
</reference>